<evidence type="ECO:0000313" key="1">
    <source>
        <dbReference type="EMBL" id="MCU6706087.1"/>
    </source>
</evidence>
<sequence>MCKVLMSINPEHVDNIMSGKKVFEYRKVKCKRKIDSIVIYSTAPVMKIVGEVEVVGLIEGTPEVVWNQTCIGAGINKNFFDLYYHKKKTAFAYCLGTVNYFKNPLSLSDYGLKNAPQSFVYLN</sequence>
<dbReference type="Gene3D" id="2.30.130.30">
    <property type="entry name" value="Hypothetical protein"/>
    <property type="match status" value="1"/>
</dbReference>
<organism evidence="1 2">
    <name type="scientific">Hominimerdicola aceti</name>
    <dbReference type="NCBI Taxonomy" id="2981726"/>
    <lineage>
        <taxon>Bacteria</taxon>
        <taxon>Bacillati</taxon>
        <taxon>Bacillota</taxon>
        <taxon>Clostridia</taxon>
        <taxon>Eubacteriales</taxon>
        <taxon>Oscillospiraceae</taxon>
        <taxon>Hominimerdicola</taxon>
    </lineage>
</organism>
<dbReference type="InterPro" id="IPR015947">
    <property type="entry name" value="PUA-like_sf"/>
</dbReference>
<dbReference type="EMBL" id="JAOQJZ010000008">
    <property type="protein sequence ID" value="MCU6706087.1"/>
    <property type="molecule type" value="Genomic_DNA"/>
</dbReference>
<evidence type="ECO:0008006" key="3">
    <source>
        <dbReference type="Google" id="ProtNLM"/>
    </source>
</evidence>
<dbReference type="RefSeq" id="WP_117865725.1">
    <property type="nucleotide sequence ID" value="NZ_JAOQJZ010000008.1"/>
</dbReference>
<dbReference type="AlphaFoldDB" id="A0AAE3IIV4"/>
<proteinExistence type="predicted"/>
<dbReference type="SUPFAM" id="SSF88697">
    <property type="entry name" value="PUA domain-like"/>
    <property type="match status" value="1"/>
</dbReference>
<evidence type="ECO:0000313" key="2">
    <source>
        <dbReference type="Proteomes" id="UP001208131"/>
    </source>
</evidence>
<dbReference type="Proteomes" id="UP001208131">
    <property type="component" value="Unassembled WGS sequence"/>
</dbReference>
<comment type="caution">
    <text evidence="1">The sequence shown here is derived from an EMBL/GenBank/DDBJ whole genome shotgun (WGS) entry which is preliminary data.</text>
</comment>
<keyword evidence="2" id="KW-1185">Reference proteome</keyword>
<gene>
    <name evidence="1" type="ORF">OCV57_09130</name>
</gene>
<reference evidence="1 2" key="1">
    <citation type="journal article" date="2021" name="ISME Commun">
        <title>Automated analysis of genomic sequences facilitates high-throughput and comprehensive description of bacteria.</title>
        <authorList>
            <person name="Hitch T.C.A."/>
        </authorList>
    </citation>
    <scope>NUCLEOTIDE SEQUENCE [LARGE SCALE GENOMIC DNA]</scope>
    <source>
        <strain evidence="1 2">Sanger_31</strain>
    </source>
</reference>
<protein>
    <recommendedName>
        <fullName evidence="3">ASCH domain-containing protein</fullName>
    </recommendedName>
</protein>
<name>A0AAE3IIV4_9FIRM</name>
<accession>A0AAE3IIV4</accession>